<keyword evidence="1" id="KW-1133">Transmembrane helix</keyword>
<feature type="transmembrane region" description="Helical" evidence="1">
    <location>
        <begin position="131"/>
        <end position="153"/>
    </location>
</feature>
<comment type="caution">
    <text evidence="2">The sequence shown here is derived from an EMBL/GenBank/DDBJ whole genome shotgun (WGS) entry which is preliminary data.</text>
</comment>
<feature type="transmembrane region" description="Helical" evidence="1">
    <location>
        <begin position="79"/>
        <end position="101"/>
    </location>
</feature>
<reference evidence="2" key="2">
    <citation type="submission" date="2021-04" db="EMBL/GenBank/DDBJ databases">
        <authorList>
            <person name="Gilroy R."/>
        </authorList>
    </citation>
    <scope>NUCLEOTIDE SEQUENCE</scope>
    <source>
        <strain evidence="2">5032</strain>
    </source>
</reference>
<proteinExistence type="predicted"/>
<feature type="transmembrane region" description="Helical" evidence="1">
    <location>
        <begin position="213"/>
        <end position="233"/>
    </location>
</feature>
<feature type="transmembrane region" description="Helical" evidence="1">
    <location>
        <begin position="173"/>
        <end position="192"/>
    </location>
</feature>
<feature type="transmembrane region" description="Helical" evidence="1">
    <location>
        <begin position="253"/>
        <end position="275"/>
    </location>
</feature>
<dbReference type="EMBL" id="DWZD01000025">
    <property type="protein sequence ID" value="HJA78683.1"/>
    <property type="molecule type" value="Genomic_DNA"/>
</dbReference>
<keyword evidence="1" id="KW-0472">Membrane</keyword>
<dbReference type="Proteomes" id="UP000823821">
    <property type="component" value="Unassembled WGS sequence"/>
</dbReference>
<evidence type="ECO:0000313" key="3">
    <source>
        <dbReference type="Proteomes" id="UP000823821"/>
    </source>
</evidence>
<sequence length="311" mass="34489">MLELKLLLKYCLQATELLPLILLLTYPLGRRGHGRLTVWGIERLAVLCLRLCWCSILLLLLDAGLSLLMADNAASLPRWFGETLAAGLFACALAAVFLSLVRRANTRLPDFPPLLKDEDCRYDGSLIRRPMLLLVPVLLCQLGLILVQGGWFMPPPQDMAVSDMHRLLLNNSLGTAFSHLAAAGGLALLALYANARTPLLLGRNWDRAARWCAVWAVLGLLPTCIDRWSDILLQPLRLLMAGQPLSGLWQDPTALATLNTAPAAALLSLAACLWAVPLYRPQLARRLWLLLLPWLCLLLQPHVQRAVLNWQ</sequence>
<organism evidence="2 3">
    <name type="scientific">Candidatus Desulfovibrio intestinavium</name>
    <dbReference type="NCBI Taxonomy" id="2838534"/>
    <lineage>
        <taxon>Bacteria</taxon>
        <taxon>Pseudomonadati</taxon>
        <taxon>Thermodesulfobacteriota</taxon>
        <taxon>Desulfovibrionia</taxon>
        <taxon>Desulfovibrionales</taxon>
        <taxon>Desulfovibrionaceae</taxon>
        <taxon>Desulfovibrio</taxon>
    </lineage>
</organism>
<gene>
    <name evidence="2" type="ORF">H9784_03790</name>
</gene>
<feature type="transmembrane region" description="Helical" evidence="1">
    <location>
        <begin position="47"/>
        <end position="67"/>
    </location>
</feature>
<evidence type="ECO:0000313" key="2">
    <source>
        <dbReference type="EMBL" id="HJA78683.1"/>
    </source>
</evidence>
<accession>A0A9D2HN30</accession>
<dbReference type="AlphaFoldDB" id="A0A9D2HN30"/>
<name>A0A9D2HN30_9BACT</name>
<protein>
    <submittedName>
        <fullName evidence="2">Uncharacterized protein</fullName>
    </submittedName>
</protein>
<evidence type="ECO:0000256" key="1">
    <source>
        <dbReference type="SAM" id="Phobius"/>
    </source>
</evidence>
<keyword evidence="1" id="KW-0812">Transmembrane</keyword>
<reference evidence="2" key="1">
    <citation type="journal article" date="2021" name="PeerJ">
        <title>Extensive microbial diversity within the chicken gut microbiome revealed by metagenomics and culture.</title>
        <authorList>
            <person name="Gilroy R."/>
            <person name="Ravi A."/>
            <person name="Getino M."/>
            <person name="Pursley I."/>
            <person name="Horton D.L."/>
            <person name="Alikhan N.F."/>
            <person name="Baker D."/>
            <person name="Gharbi K."/>
            <person name="Hall N."/>
            <person name="Watson M."/>
            <person name="Adriaenssens E.M."/>
            <person name="Foster-Nyarko E."/>
            <person name="Jarju S."/>
            <person name="Secka A."/>
            <person name="Antonio M."/>
            <person name="Oren A."/>
            <person name="Chaudhuri R.R."/>
            <person name="La Ragione R."/>
            <person name="Hildebrand F."/>
            <person name="Pallen M.J."/>
        </authorList>
    </citation>
    <scope>NUCLEOTIDE SEQUENCE</scope>
    <source>
        <strain evidence="2">5032</strain>
    </source>
</reference>